<evidence type="ECO:0000256" key="5">
    <source>
        <dbReference type="ARBA" id="ARBA00023098"/>
    </source>
</evidence>
<comment type="caution">
    <text evidence="9">The sequence shown here is derived from an EMBL/GenBank/DDBJ whole genome shotgun (WGS) entry which is preliminary data.</text>
</comment>
<feature type="transmembrane region" description="Helical" evidence="7">
    <location>
        <begin position="330"/>
        <end position="348"/>
    </location>
</feature>
<keyword evidence="5" id="KW-0443">Lipid metabolism</keyword>
<keyword evidence="6 7" id="KW-0472">Membrane</keyword>
<accession>A0ABT6YJN9</accession>
<feature type="transmembrane region" description="Helical" evidence="7">
    <location>
        <begin position="80"/>
        <end position="98"/>
    </location>
</feature>
<protein>
    <submittedName>
        <fullName evidence="9">Sterol desaturase family protein</fullName>
        <ecNumber evidence="9">1.-.-.-</ecNumber>
    </submittedName>
</protein>
<dbReference type="Proteomes" id="UP001236569">
    <property type="component" value="Unassembled WGS sequence"/>
</dbReference>
<evidence type="ECO:0000256" key="3">
    <source>
        <dbReference type="ARBA" id="ARBA00022989"/>
    </source>
</evidence>
<evidence type="ECO:0000259" key="8">
    <source>
        <dbReference type="Pfam" id="PF04116"/>
    </source>
</evidence>
<dbReference type="EMBL" id="JASHID010000003">
    <property type="protein sequence ID" value="MDI9863807.1"/>
    <property type="molecule type" value="Genomic_DNA"/>
</dbReference>
<dbReference type="InterPro" id="IPR006694">
    <property type="entry name" value="Fatty_acid_hydroxylase"/>
</dbReference>
<dbReference type="EC" id="1.-.-.-" evidence="9"/>
<keyword evidence="10" id="KW-1185">Reference proteome</keyword>
<evidence type="ECO:0000256" key="7">
    <source>
        <dbReference type="SAM" id="Phobius"/>
    </source>
</evidence>
<evidence type="ECO:0000256" key="2">
    <source>
        <dbReference type="ARBA" id="ARBA00022692"/>
    </source>
</evidence>
<keyword evidence="2 7" id="KW-0812">Transmembrane</keyword>
<evidence type="ECO:0000256" key="1">
    <source>
        <dbReference type="ARBA" id="ARBA00004127"/>
    </source>
</evidence>
<organism evidence="9 10">
    <name type="scientific">Flectobacillus longus</name>
    <dbReference type="NCBI Taxonomy" id="2984207"/>
    <lineage>
        <taxon>Bacteria</taxon>
        <taxon>Pseudomonadati</taxon>
        <taxon>Bacteroidota</taxon>
        <taxon>Cytophagia</taxon>
        <taxon>Cytophagales</taxon>
        <taxon>Flectobacillaceae</taxon>
        <taxon>Flectobacillus</taxon>
    </lineage>
</organism>
<evidence type="ECO:0000313" key="10">
    <source>
        <dbReference type="Proteomes" id="UP001236569"/>
    </source>
</evidence>
<gene>
    <name evidence="9" type="ORF">QM480_05705</name>
</gene>
<feature type="domain" description="Fatty acid hydroxylase" evidence="8">
    <location>
        <begin position="85"/>
        <end position="217"/>
    </location>
</feature>
<dbReference type="InterPro" id="IPR051689">
    <property type="entry name" value="Sterol_desaturase/TMEM195"/>
</dbReference>
<dbReference type="Pfam" id="PF04116">
    <property type="entry name" value="FA_hydroxylase"/>
    <property type="match status" value="1"/>
</dbReference>
<evidence type="ECO:0000256" key="6">
    <source>
        <dbReference type="ARBA" id="ARBA00023136"/>
    </source>
</evidence>
<comment type="subcellular location">
    <subcellularLocation>
        <location evidence="1">Endomembrane system</location>
        <topology evidence="1">Multi-pass membrane protein</topology>
    </subcellularLocation>
</comment>
<proteinExistence type="predicted"/>
<reference evidence="9 10" key="1">
    <citation type="submission" date="2023-05" db="EMBL/GenBank/DDBJ databases">
        <title>Novel species of genus Flectobacillus isolated from stream in China.</title>
        <authorList>
            <person name="Lu H."/>
        </authorList>
    </citation>
    <scope>NUCLEOTIDE SEQUENCE [LARGE SCALE GENOMIC DNA]</scope>
    <source>
        <strain evidence="9 10">DC10W</strain>
    </source>
</reference>
<dbReference type="GO" id="GO:0016491">
    <property type="term" value="F:oxidoreductase activity"/>
    <property type="evidence" value="ECO:0007669"/>
    <property type="project" value="UniProtKB-KW"/>
</dbReference>
<feature type="transmembrane region" description="Helical" evidence="7">
    <location>
        <begin position="136"/>
        <end position="168"/>
    </location>
</feature>
<feature type="transmembrane region" description="Helical" evidence="7">
    <location>
        <begin position="50"/>
        <end position="68"/>
    </location>
</feature>
<evidence type="ECO:0000313" key="9">
    <source>
        <dbReference type="EMBL" id="MDI9863807.1"/>
    </source>
</evidence>
<sequence length="423" mass="50200">MERYGQILNFAMPIFLLLVLLEKTYGWFKYKDTFKPVDMLSSLSSGYTNIIKDVLGVSISIITYEWMVKHWAIYHLESTWAIYITAFIALDFTGYWGHRLSHQINFLWNQHLIHHSSEEFNLACALRQSISTFINFFTIFLLPATLLGVPSIVIATVAPLHLFAQFWYHTTYINRMGWLEYILVTPSHHRVHHSINPEYIDKNHSQIFIFWDKMFGTFQEELPSVPCVYGITVPVRTWNPIKINFHHIWILIQDAWHTKNWIDKARIWFMPTGWRPEDVRDKYPLNKIEDVYHFQKYTPETSNKLITWSFIQFFFTFALIVYFFGHLAQIGSPLIFVYGGFIFLSVYAYTEMMDLNPHSFWYELFKNIIGLGLIAYLGDWFDMNQYWTGVGYFVGIYFVLSTVITAYLVYSEKKVFQQKIYAN</sequence>
<keyword evidence="3 7" id="KW-1133">Transmembrane helix</keyword>
<feature type="transmembrane region" description="Helical" evidence="7">
    <location>
        <begin position="305"/>
        <end position="324"/>
    </location>
</feature>
<dbReference type="PANTHER" id="PTHR21624">
    <property type="entry name" value="STEROL DESATURASE-RELATED PROTEIN"/>
    <property type="match status" value="1"/>
</dbReference>
<dbReference type="PANTHER" id="PTHR21624:SF1">
    <property type="entry name" value="ALKYLGLYCEROL MONOOXYGENASE"/>
    <property type="match status" value="1"/>
</dbReference>
<feature type="transmembrane region" description="Helical" evidence="7">
    <location>
        <begin position="390"/>
        <end position="410"/>
    </location>
</feature>
<dbReference type="RefSeq" id="WP_283369059.1">
    <property type="nucleotide sequence ID" value="NZ_JASHID010000003.1"/>
</dbReference>
<keyword evidence="4 9" id="KW-0560">Oxidoreductase</keyword>
<evidence type="ECO:0000256" key="4">
    <source>
        <dbReference type="ARBA" id="ARBA00023002"/>
    </source>
</evidence>
<name>A0ABT6YJN9_9BACT</name>